<name>A0A6A6DAM3_9PEZI</name>
<dbReference type="GO" id="GO:0070034">
    <property type="term" value="F:telomerase RNA binding"/>
    <property type="evidence" value="ECO:0007669"/>
    <property type="project" value="TreeGrafter"/>
</dbReference>
<evidence type="ECO:0000313" key="2">
    <source>
        <dbReference type="EMBL" id="KAF2176517.1"/>
    </source>
</evidence>
<organism evidence="2 3">
    <name type="scientific">Zopfia rhizophila CBS 207.26</name>
    <dbReference type="NCBI Taxonomy" id="1314779"/>
    <lineage>
        <taxon>Eukaryota</taxon>
        <taxon>Fungi</taxon>
        <taxon>Dikarya</taxon>
        <taxon>Ascomycota</taxon>
        <taxon>Pezizomycotina</taxon>
        <taxon>Dothideomycetes</taxon>
        <taxon>Dothideomycetes incertae sedis</taxon>
        <taxon>Zopfiaceae</taxon>
        <taxon>Zopfia</taxon>
    </lineage>
</organism>
<proteinExistence type="predicted"/>
<dbReference type="InterPro" id="IPR045153">
    <property type="entry name" value="Est1/Ebs1-like"/>
</dbReference>
<dbReference type="EMBL" id="ML994707">
    <property type="protein sequence ID" value="KAF2176517.1"/>
    <property type="molecule type" value="Genomic_DNA"/>
</dbReference>
<dbReference type="InterPro" id="IPR011990">
    <property type="entry name" value="TPR-like_helical_dom_sf"/>
</dbReference>
<dbReference type="Proteomes" id="UP000800200">
    <property type="component" value="Unassembled WGS sequence"/>
</dbReference>
<gene>
    <name evidence="2" type="ORF">K469DRAFT_813214</name>
</gene>
<sequence length="274" mass="31245">MYDYKAKLYARGSRPRQIEFSDDMNGNPTPPERTSEDDIFPPQNLDFASQPTFAYACQLAFTTLCLVLQRIGDKNVLPHVHVMLVFLLSLTAIPYDCRSILDNVPWEHLALFLTKLAKSEKLNSLVENTSFPHRSRSARPLPEDYVVQGQVWSQWYYPEYWFDASDDEEDRSRELASAVKLKTERILWLGIRLASALHGGRIQYNNKSQRWSAAPAPSSESGLGTARVIASMTLTRLNRTHKGAKIWLERMAKIIAPPGNRARVRCSFWQGGSR</sequence>
<dbReference type="OrthoDB" id="2017974at2759"/>
<dbReference type="GO" id="GO:0005697">
    <property type="term" value="C:telomerase holoenzyme complex"/>
    <property type="evidence" value="ECO:0007669"/>
    <property type="project" value="TreeGrafter"/>
</dbReference>
<evidence type="ECO:0000256" key="1">
    <source>
        <dbReference type="SAM" id="MobiDB-lite"/>
    </source>
</evidence>
<accession>A0A6A6DAM3</accession>
<evidence type="ECO:0000313" key="3">
    <source>
        <dbReference type="Proteomes" id="UP000800200"/>
    </source>
</evidence>
<dbReference type="SUPFAM" id="SSF48452">
    <property type="entry name" value="TPR-like"/>
    <property type="match status" value="1"/>
</dbReference>
<dbReference type="PANTHER" id="PTHR15696">
    <property type="entry name" value="SMG-7 SUPPRESSOR WITH MORPHOLOGICAL EFFECT ON GENITALIA PROTEIN 7"/>
    <property type="match status" value="1"/>
</dbReference>
<dbReference type="GO" id="GO:0000184">
    <property type="term" value="P:nuclear-transcribed mRNA catabolic process, nonsense-mediated decay"/>
    <property type="evidence" value="ECO:0007669"/>
    <property type="project" value="TreeGrafter"/>
</dbReference>
<dbReference type="GO" id="GO:0042162">
    <property type="term" value="F:telomeric DNA binding"/>
    <property type="evidence" value="ECO:0007669"/>
    <property type="project" value="TreeGrafter"/>
</dbReference>
<reference evidence="2" key="1">
    <citation type="journal article" date="2020" name="Stud. Mycol.">
        <title>101 Dothideomycetes genomes: a test case for predicting lifestyles and emergence of pathogens.</title>
        <authorList>
            <person name="Haridas S."/>
            <person name="Albert R."/>
            <person name="Binder M."/>
            <person name="Bloem J."/>
            <person name="Labutti K."/>
            <person name="Salamov A."/>
            <person name="Andreopoulos B."/>
            <person name="Baker S."/>
            <person name="Barry K."/>
            <person name="Bills G."/>
            <person name="Bluhm B."/>
            <person name="Cannon C."/>
            <person name="Castanera R."/>
            <person name="Culley D."/>
            <person name="Daum C."/>
            <person name="Ezra D."/>
            <person name="Gonzalez J."/>
            <person name="Henrissat B."/>
            <person name="Kuo A."/>
            <person name="Liang C."/>
            <person name="Lipzen A."/>
            <person name="Lutzoni F."/>
            <person name="Magnuson J."/>
            <person name="Mondo S."/>
            <person name="Nolan M."/>
            <person name="Ohm R."/>
            <person name="Pangilinan J."/>
            <person name="Park H.-J."/>
            <person name="Ramirez L."/>
            <person name="Alfaro M."/>
            <person name="Sun H."/>
            <person name="Tritt A."/>
            <person name="Yoshinaga Y."/>
            <person name="Zwiers L.-H."/>
            <person name="Turgeon B."/>
            <person name="Goodwin S."/>
            <person name="Spatafora J."/>
            <person name="Crous P."/>
            <person name="Grigoriev I."/>
        </authorList>
    </citation>
    <scope>NUCLEOTIDE SEQUENCE</scope>
    <source>
        <strain evidence="2">CBS 207.26</strain>
    </source>
</reference>
<protein>
    <submittedName>
        <fullName evidence="2">Uncharacterized protein</fullName>
    </submittedName>
</protein>
<dbReference type="AlphaFoldDB" id="A0A6A6DAM3"/>
<feature type="region of interest" description="Disordered" evidence="1">
    <location>
        <begin position="18"/>
        <end position="38"/>
    </location>
</feature>
<keyword evidence="3" id="KW-1185">Reference proteome</keyword>
<dbReference type="PANTHER" id="PTHR15696:SF0">
    <property type="entry name" value="TELOMERASE-BINDING PROTEIN EST1A"/>
    <property type="match status" value="1"/>
</dbReference>